<keyword evidence="17" id="KW-1185">Reference proteome</keyword>
<dbReference type="InterPro" id="IPR018484">
    <property type="entry name" value="FGGY_N"/>
</dbReference>
<dbReference type="Proteomes" id="UP000271162">
    <property type="component" value="Unassembled WGS sequence"/>
</dbReference>
<dbReference type="GO" id="GO:0005739">
    <property type="term" value="C:mitochondrion"/>
    <property type="evidence" value="ECO:0007669"/>
    <property type="project" value="TreeGrafter"/>
</dbReference>
<evidence type="ECO:0000259" key="15">
    <source>
        <dbReference type="Pfam" id="PF02782"/>
    </source>
</evidence>
<dbReference type="GO" id="GO:0006071">
    <property type="term" value="P:glycerol metabolic process"/>
    <property type="evidence" value="ECO:0007669"/>
    <property type="project" value="UniProtKB-KW"/>
</dbReference>
<dbReference type="PANTHER" id="PTHR10196:SF68">
    <property type="entry name" value="GLYCEROL KINASE 5-RELATED"/>
    <property type="match status" value="1"/>
</dbReference>
<dbReference type="SUPFAM" id="SSF53067">
    <property type="entry name" value="Actin-like ATPase domain"/>
    <property type="match status" value="2"/>
</dbReference>
<comment type="subcellular location">
    <subcellularLocation>
        <location evidence="1">Cytoplasm</location>
    </subcellularLocation>
</comment>
<dbReference type="EC" id="2.7.1.30" evidence="4"/>
<dbReference type="PANTHER" id="PTHR10196">
    <property type="entry name" value="SUGAR KINASE"/>
    <property type="match status" value="1"/>
</dbReference>
<dbReference type="WBParaSite" id="NBR_0001096401-mRNA-1">
    <property type="protein sequence ID" value="NBR_0001096401-mRNA-1"/>
    <property type="gene ID" value="NBR_0001096401"/>
</dbReference>
<evidence type="ECO:0000313" key="17">
    <source>
        <dbReference type="Proteomes" id="UP000271162"/>
    </source>
</evidence>
<evidence type="ECO:0000259" key="14">
    <source>
        <dbReference type="Pfam" id="PF00370"/>
    </source>
</evidence>
<dbReference type="FunFam" id="3.30.420.40:FF:000104">
    <property type="entry name" value="putative glycerol kinase 5"/>
    <property type="match status" value="1"/>
</dbReference>
<organism evidence="18">
    <name type="scientific">Nippostrongylus brasiliensis</name>
    <name type="common">Rat hookworm</name>
    <dbReference type="NCBI Taxonomy" id="27835"/>
    <lineage>
        <taxon>Eukaryota</taxon>
        <taxon>Metazoa</taxon>
        <taxon>Ecdysozoa</taxon>
        <taxon>Nematoda</taxon>
        <taxon>Chromadorea</taxon>
        <taxon>Rhabditida</taxon>
        <taxon>Rhabditina</taxon>
        <taxon>Rhabditomorpha</taxon>
        <taxon>Strongyloidea</taxon>
        <taxon>Heligmosomidae</taxon>
        <taxon>Nippostrongylus</taxon>
    </lineage>
</organism>
<keyword evidence="7" id="KW-0547">Nucleotide-binding</keyword>
<dbReference type="InterPro" id="IPR043129">
    <property type="entry name" value="ATPase_NBD"/>
</dbReference>
<reference evidence="16 17" key="2">
    <citation type="submission" date="2018-11" db="EMBL/GenBank/DDBJ databases">
        <authorList>
            <consortium name="Pathogen Informatics"/>
        </authorList>
    </citation>
    <scope>NUCLEOTIDE SEQUENCE [LARGE SCALE GENOMIC DNA]</scope>
</reference>
<dbReference type="GO" id="GO:0005524">
    <property type="term" value="F:ATP binding"/>
    <property type="evidence" value="ECO:0007669"/>
    <property type="project" value="UniProtKB-KW"/>
</dbReference>
<evidence type="ECO:0000256" key="10">
    <source>
        <dbReference type="ARBA" id="ARBA00022840"/>
    </source>
</evidence>
<dbReference type="Pfam" id="PF00370">
    <property type="entry name" value="FGGY_N"/>
    <property type="match status" value="1"/>
</dbReference>
<dbReference type="CDD" id="cd07793">
    <property type="entry name" value="ASKHA_NBD_FGGY_GK5-like"/>
    <property type="match status" value="1"/>
</dbReference>
<feature type="domain" description="Carbohydrate kinase FGGY N-terminal" evidence="14">
    <location>
        <begin position="113"/>
        <end position="378"/>
    </location>
</feature>
<evidence type="ECO:0000256" key="9">
    <source>
        <dbReference type="ARBA" id="ARBA00022798"/>
    </source>
</evidence>
<keyword evidence="9" id="KW-0319">Glycerol metabolism</keyword>
<evidence type="ECO:0000313" key="16">
    <source>
        <dbReference type="EMBL" id="VDL74554.1"/>
    </source>
</evidence>
<comment type="pathway">
    <text evidence="2">Polyol metabolism; glycerol degradation via glycerol kinase pathway; sn-glycerol 3-phosphate from glycerol: step 1/1.</text>
</comment>
<proteinExistence type="inferred from homology"/>
<evidence type="ECO:0000256" key="3">
    <source>
        <dbReference type="ARBA" id="ARBA00009156"/>
    </source>
</evidence>
<evidence type="ECO:0000256" key="1">
    <source>
        <dbReference type="ARBA" id="ARBA00004496"/>
    </source>
</evidence>
<comment type="function">
    <text evidence="12">Skin-specific kinase that plays a key role in glycerol metabolism, catalyzing its phosphorylation to produce sn-glycerol 3-phosphate. Involved in skin-specific regulation of sterol regulatory element-binding protein (SREBP) processing and lipid biosynthesis.</text>
</comment>
<evidence type="ECO:0000256" key="2">
    <source>
        <dbReference type="ARBA" id="ARBA00005190"/>
    </source>
</evidence>
<gene>
    <name evidence="16" type="ORF">NBR_LOCUS10965</name>
</gene>
<dbReference type="InterPro" id="IPR037444">
    <property type="entry name" value="GK5"/>
</dbReference>
<dbReference type="InterPro" id="IPR018485">
    <property type="entry name" value="FGGY_C"/>
</dbReference>
<keyword evidence="6" id="KW-0808">Transferase</keyword>
<dbReference type="GO" id="GO:0004370">
    <property type="term" value="F:glycerol kinase activity"/>
    <property type="evidence" value="ECO:0007669"/>
    <property type="project" value="UniProtKB-EC"/>
</dbReference>
<keyword evidence="10" id="KW-0067">ATP-binding</keyword>
<evidence type="ECO:0000256" key="12">
    <source>
        <dbReference type="ARBA" id="ARBA00045165"/>
    </source>
</evidence>
<dbReference type="AlphaFoldDB" id="A0A0N4Y4V7"/>
<evidence type="ECO:0000256" key="13">
    <source>
        <dbReference type="ARBA" id="ARBA00047192"/>
    </source>
</evidence>
<evidence type="ECO:0000256" key="8">
    <source>
        <dbReference type="ARBA" id="ARBA00022777"/>
    </source>
</evidence>
<dbReference type="STRING" id="27835.A0A0N4Y4V7"/>
<dbReference type="GO" id="GO:0046167">
    <property type="term" value="P:glycerol-3-phosphate biosynthetic process"/>
    <property type="evidence" value="ECO:0007669"/>
    <property type="project" value="TreeGrafter"/>
</dbReference>
<evidence type="ECO:0000256" key="6">
    <source>
        <dbReference type="ARBA" id="ARBA00022679"/>
    </source>
</evidence>
<dbReference type="FunFam" id="3.30.420.40:FF:000102">
    <property type="entry name" value="Putative glycerol kinase 5"/>
    <property type="match status" value="1"/>
</dbReference>
<comment type="similarity">
    <text evidence="3">Belongs to the FGGY kinase family.</text>
</comment>
<dbReference type="Pfam" id="PF02782">
    <property type="entry name" value="FGGY_C"/>
    <property type="match status" value="1"/>
</dbReference>
<dbReference type="GO" id="GO:0006641">
    <property type="term" value="P:triglyceride metabolic process"/>
    <property type="evidence" value="ECO:0007669"/>
    <property type="project" value="TreeGrafter"/>
</dbReference>
<evidence type="ECO:0000313" key="18">
    <source>
        <dbReference type="WBParaSite" id="NBR_0001096401-mRNA-1"/>
    </source>
</evidence>
<reference evidence="18" key="1">
    <citation type="submission" date="2017-02" db="UniProtKB">
        <authorList>
            <consortium name="WormBaseParasite"/>
        </authorList>
    </citation>
    <scope>IDENTIFICATION</scope>
</reference>
<evidence type="ECO:0000256" key="5">
    <source>
        <dbReference type="ARBA" id="ARBA00022490"/>
    </source>
</evidence>
<protein>
    <recommendedName>
        <fullName evidence="13">Glycerol kinase 5</fullName>
        <ecNumber evidence="4">2.7.1.30</ecNumber>
    </recommendedName>
    <alternativeName>
        <fullName evidence="11">ATP:glycerol 3-phosphotransferase 5</fullName>
    </alternativeName>
</protein>
<accession>A0A0N4Y4V7</accession>
<evidence type="ECO:0000256" key="4">
    <source>
        <dbReference type="ARBA" id="ARBA00012099"/>
    </source>
</evidence>
<keyword evidence="5" id="KW-0963">Cytoplasm</keyword>
<keyword evidence="8" id="KW-0418">Kinase</keyword>
<evidence type="ECO:0000256" key="7">
    <source>
        <dbReference type="ARBA" id="ARBA00022741"/>
    </source>
</evidence>
<name>A0A0N4Y4V7_NIPBR</name>
<feature type="domain" description="Carbohydrate kinase FGGY C-terminal" evidence="15">
    <location>
        <begin position="388"/>
        <end position="575"/>
    </location>
</feature>
<dbReference type="Gene3D" id="3.30.420.40">
    <property type="match status" value="2"/>
</dbReference>
<sequence>MALEFLYQLTVLRRPSSETNSRRATKSTATALPDYRCSLKPKSAFLSVRNQTIVTTREAVERPIITHEPLTELALFYELVKKKQSKDVHQNRHLTSFVRTLLLTGRIAPKMQYIVSVDIGTTTIRACLYDSKNCQLLDSASDTIQVLISGDGELRVEIDPEVLFVQFVQVISSVLRRCKKTDKVSLALCTQRNSFVCWNKVNNIPLTKIICWSDGRARAACTQWNKSLTMKVLNAAGAFLYFFTHQPRFMAARMLKFLSAMVSHRVMVTIEQSPLIKDMLKSGELGFGCLDTWLLLKLTEGKVHVAEASNYSSSGMFDPFINDYNKTILRIIGFPLSILPPLVDSASGTPLGYVAQHLFSRRMPIHAVLADQQSALYGTGGWRKGDIKISLGTGTFVDLNTGDTIHASMNGLYPLVGWRVNNKPVFVAEGNDHDTAVVLKWAQSIGLFCDVTQTSTMAKTVENSNGVLFVPAFGGLQTPINDDTACCGFLELRPDTSKAHMVRAILESIAFRAYQIFDTMRSETTIASVPRIRICGGVADNDFVCETIATLAGIEIQRMKNGSLVASRGAALLTGFVQGMWDETQLENMIEVDVCFYPSKQDADSIRHSYELWLKAVQRCCKFYDLQ</sequence>
<dbReference type="OMA" id="CVHGTGS"/>
<dbReference type="EMBL" id="UYSL01020426">
    <property type="protein sequence ID" value="VDL74554.1"/>
    <property type="molecule type" value="Genomic_DNA"/>
</dbReference>
<evidence type="ECO:0000256" key="11">
    <source>
        <dbReference type="ARBA" id="ARBA00033026"/>
    </source>
</evidence>